<proteinExistence type="predicted"/>
<keyword evidence="1" id="KW-0472">Membrane</keyword>
<evidence type="ECO:0000313" key="3">
    <source>
        <dbReference type="Proteomes" id="UP000070326"/>
    </source>
</evidence>
<keyword evidence="1" id="KW-1133">Transmembrane helix</keyword>
<dbReference type="STRING" id="1261.HMPREF3195_00296"/>
<reference evidence="2 3" key="1">
    <citation type="submission" date="2016-02" db="EMBL/GenBank/DDBJ databases">
        <authorList>
            <person name="Wen L."/>
            <person name="He K."/>
            <person name="Yang H."/>
        </authorList>
    </citation>
    <scope>NUCLEOTIDE SEQUENCE [LARGE SCALE GENOMIC DNA]</scope>
    <source>
        <strain evidence="2 3">MJR8628A</strain>
    </source>
</reference>
<dbReference type="Proteomes" id="UP000070326">
    <property type="component" value="Unassembled WGS sequence"/>
</dbReference>
<evidence type="ECO:0000313" key="2">
    <source>
        <dbReference type="EMBL" id="KXI14324.1"/>
    </source>
</evidence>
<dbReference type="PATRIC" id="fig|1261.5.peg.302"/>
<gene>
    <name evidence="2" type="ORF">HMPREF3195_00296</name>
</gene>
<evidence type="ECO:0000256" key="1">
    <source>
        <dbReference type="SAM" id="Phobius"/>
    </source>
</evidence>
<sequence>MGAASLSAFSEVDKGIDTITQKTGALVATVLDIRMRRALPATTGVIIAGILVSVVMYG</sequence>
<dbReference type="EMBL" id="LSQZ01000010">
    <property type="protein sequence ID" value="KXI14324.1"/>
    <property type="molecule type" value="Genomic_DNA"/>
</dbReference>
<dbReference type="AlphaFoldDB" id="A0A135YY38"/>
<keyword evidence="1" id="KW-0812">Transmembrane</keyword>
<feature type="transmembrane region" description="Helical" evidence="1">
    <location>
        <begin position="38"/>
        <end position="57"/>
    </location>
</feature>
<protein>
    <submittedName>
        <fullName evidence="2">Uncharacterized protein</fullName>
    </submittedName>
</protein>
<accession>A0A135YY38</accession>
<organism evidence="2 3">
    <name type="scientific">Peptostreptococcus anaerobius</name>
    <dbReference type="NCBI Taxonomy" id="1261"/>
    <lineage>
        <taxon>Bacteria</taxon>
        <taxon>Bacillati</taxon>
        <taxon>Bacillota</taxon>
        <taxon>Clostridia</taxon>
        <taxon>Peptostreptococcales</taxon>
        <taxon>Peptostreptococcaceae</taxon>
        <taxon>Peptostreptococcus</taxon>
    </lineage>
</organism>
<name>A0A135YY38_9FIRM</name>
<comment type="caution">
    <text evidence="2">The sequence shown here is derived from an EMBL/GenBank/DDBJ whole genome shotgun (WGS) entry which is preliminary data.</text>
</comment>